<organism evidence="2 3">
    <name type="scientific">Platanthera zijinensis</name>
    <dbReference type="NCBI Taxonomy" id="2320716"/>
    <lineage>
        <taxon>Eukaryota</taxon>
        <taxon>Viridiplantae</taxon>
        <taxon>Streptophyta</taxon>
        <taxon>Embryophyta</taxon>
        <taxon>Tracheophyta</taxon>
        <taxon>Spermatophyta</taxon>
        <taxon>Magnoliopsida</taxon>
        <taxon>Liliopsida</taxon>
        <taxon>Asparagales</taxon>
        <taxon>Orchidaceae</taxon>
        <taxon>Orchidoideae</taxon>
        <taxon>Orchideae</taxon>
        <taxon>Orchidinae</taxon>
        <taxon>Platanthera</taxon>
    </lineage>
</organism>
<gene>
    <name evidence="2" type="ORF">KSP39_PZI019952</name>
</gene>
<dbReference type="InterPro" id="IPR006502">
    <property type="entry name" value="PDDEXK-like"/>
</dbReference>
<comment type="caution">
    <text evidence="2">The sequence shown here is derived from an EMBL/GenBank/DDBJ whole genome shotgun (WGS) entry which is preliminary data.</text>
</comment>
<proteinExistence type="predicted"/>
<evidence type="ECO:0000313" key="3">
    <source>
        <dbReference type="Proteomes" id="UP001418222"/>
    </source>
</evidence>
<feature type="region of interest" description="Disordered" evidence="1">
    <location>
        <begin position="1"/>
        <end position="22"/>
    </location>
</feature>
<accession>A0AAP0B0P3</accession>
<evidence type="ECO:0000256" key="1">
    <source>
        <dbReference type="SAM" id="MobiDB-lite"/>
    </source>
</evidence>
<dbReference type="NCBIfam" id="TIGR01615">
    <property type="entry name" value="A_thal_3542"/>
    <property type="match status" value="1"/>
</dbReference>
<dbReference type="Proteomes" id="UP001418222">
    <property type="component" value="Unassembled WGS sequence"/>
</dbReference>
<reference evidence="2 3" key="1">
    <citation type="journal article" date="2022" name="Nat. Plants">
        <title>Genomes of leafy and leafless Platanthera orchids illuminate the evolution of mycoheterotrophy.</title>
        <authorList>
            <person name="Li M.H."/>
            <person name="Liu K.W."/>
            <person name="Li Z."/>
            <person name="Lu H.C."/>
            <person name="Ye Q.L."/>
            <person name="Zhang D."/>
            <person name="Wang J.Y."/>
            <person name="Li Y.F."/>
            <person name="Zhong Z.M."/>
            <person name="Liu X."/>
            <person name="Yu X."/>
            <person name="Liu D.K."/>
            <person name="Tu X.D."/>
            <person name="Liu B."/>
            <person name="Hao Y."/>
            <person name="Liao X.Y."/>
            <person name="Jiang Y.T."/>
            <person name="Sun W.H."/>
            <person name="Chen J."/>
            <person name="Chen Y.Q."/>
            <person name="Ai Y."/>
            <person name="Zhai J.W."/>
            <person name="Wu S.S."/>
            <person name="Zhou Z."/>
            <person name="Hsiao Y.Y."/>
            <person name="Wu W.L."/>
            <person name="Chen Y.Y."/>
            <person name="Lin Y.F."/>
            <person name="Hsu J.L."/>
            <person name="Li C.Y."/>
            <person name="Wang Z.W."/>
            <person name="Zhao X."/>
            <person name="Zhong W.Y."/>
            <person name="Ma X.K."/>
            <person name="Ma L."/>
            <person name="Huang J."/>
            <person name="Chen G.Z."/>
            <person name="Huang M.Z."/>
            <person name="Huang L."/>
            <person name="Peng D.H."/>
            <person name="Luo Y.B."/>
            <person name="Zou S.Q."/>
            <person name="Chen S.P."/>
            <person name="Lan S."/>
            <person name="Tsai W.C."/>
            <person name="Van de Peer Y."/>
            <person name="Liu Z.J."/>
        </authorList>
    </citation>
    <scope>NUCLEOTIDE SEQUENCE [LARGE SCALE GENOMIC DNA]</scope>
    <source>
        <strain evidence="2">Lor287</strain>
    </source>
</reference>
<name>A0AAP0B0P3_9ASPA</name>
<protein>
    <submittedName>
        <fullName evidence="2">Uncharacterized protein</fullName>
    </submittedName>
</protein>
<dbReference type="Pfam" id="PF04720">
    <property type="entry name" value="PDDEXK_6"/>
    <property type="match status" value="1"/>
</dbReference>
<dbReference type="PANTHER" id="PTHR31579">
    <property type="entry name" value="OS03G0796600 PROTEIN"/>
    <property type="match status" value="1"/>
</dbReference>
<keyword evidence="3" id="KW-1185">Reference proteome</keyword>
<evidence type="ECO:0000313" key="2">
    <source>
        <dbReference type="EMBL" id="KAK8921914.1"/>
    </source>
</evidence>
<sequence length="308" mass="34513">MTSKKEKNKGGRGPPEWSTMKTGYKRATAVLDAVARARLWDGGGAAAGGGGSSSSMELEEMVRSFYTDEAGPGGEAEDRKDRPALKWRRDIEAELKDAAATEPVEEWIRAKAEAAVRSRGRFQHGELLRRNLVRRLKELGFDAEICISEWDHTAGIPAGSHEYIDVVVGKSRYIVEMNLLEEFEIARPTAEYIELLDFLPKVFVGRPSTLCVLIRAMCLASQESIRSAGMHVPPWRRTKYMHEKWLGANYRRLRIDSSPPTNSRGRPAVYGRHRACGANTLGTKGCSKVEKDMFLRGRDEFLLKIQDT</sequence>
<dbReference type="AlphaFoldDB" id="A0AAP0B0P3"/>
<dbReference type="EMBL" id="JBBWWQ010000018">
    <property type="protein sequence ID" value="KAK8921914.1"/>
    <property type="molecule type" value="Genomic_DNA"/>
</dbReference>
<dbReference type="PANTHER" id="PTHR31579:SF42">
    <property type="entry name" value="DUF506 FAMILY PROTEIN (DUF506)"/>
    <property type="match status" value="1"/>
</dbReference>